<evidence type="ECO:0000259" key="6">
    <source>
        <dbReference type="Pfam" id="PF03330"/>
    </source>
</evidence>
<dbReference type="HAMAP" id="MF_02071">
    <property type="entry name" value="RlpA"/>
    <property type="match status" value="1"/>
</dbReference>
<keyword evidence="2 3" id="KW-0961">Cell wall biogenesis/degradation</keyword>
<dbReference type="GO" id="GO:0000270">
    <property type="term" value="P:peptidoglycan metabolic process"/>
    <property type="evidence" value="ECO:0007669"/>
    <property type="project" value="UniProtKB-UniRule"/>
</dbReference>
<gene>
    <name evidence="3" type="primary">rlpA</name>
    <name evidence="7" type="ORF">IQ260_03390</name>
</gene>
<protein>
    <recommendedName>
        <fullName evidence="3">Probable endolytic peptidoglycan transglycosylase RlpA</fullName>
        <ecNumber evidence="3">4.2.2.-</ecNumber>
    </recommendedName>
</protein>
<comment type="caution">
    <text evidence="7">The sequence shown here is derived from an EMBL/GenBank/DDBJ whole genome shotgun (WGS) entry which is preliminary data.</text>
</comment>
<dbReference type="AlphaFoldDB" id="A0A928WYK7"/>
<dbReference type="Pfam" id="PF03330">
    <property type="entry name" value="DPBB_1"/>
    <property type="match status" value="1"/>
</dbReference>
<feature type="domain" description="RlpA-like protein double-psi beta-barrel" evidence="6">
    <location>
        <begin position="252"/>
        <end position="337"/>
    </location>
</feature>
<name>A0A928WYK7_LEPEC</name>
<keyword evidence="1 3" id="KW-0456">Lyase</keyword>
<dbReference type="InterPro" id="IPR034718">
    <property type="entry name" value="RlpA"/>
</dbReference>
<dbReference type="GO" id="GO:0008932">
    <property type="term" value="F:lytic endotransglycosylase activity"/>
    <property type="evidence" value="ECO:0007669"/>
    <property type="project" value="UniProtKB-UniRule"/>
</dbReference>
<dbReference type="Gene3D" id="2.40.40.10">
    <property type="entry name" value="RlpA-like domain"/>
    <property type="match status" value="1"/>
</dbReference>
<dbReference type="CDD" id="cd22268">
    <property type="entry name" value="DPBB_RlpA-like"/>
    <property type="match status" value="1"/>
</dbReference>
<evidence type="ECO:0000256" key="4">
    <source>
        <dbReference type="RuleBase" id="RU003495"/>
    </source>
</evidence>
<dbReference type="RefSeq" id="WP_193990853.1">
    <property type="nucleotide sequence ID" value="NZ_JADEXP010000015.1"/>
</dbReference>
<keyword evidence="8" id="KW-1185">Reference proteome</keyword>
<evidence type="ECO:0000256" key="1">
    <source>
        <dbReference type="ARBA" id="ARBA00023239"/>
    </source>
</evidence>
<accession>A0A928WYK7</accession>
<reference evidence="7" key="1">
    <citation type="submission" date="2020-10" db="EMBL/GenBank/DDBJ databases">
        <authorList>
            <person name="Castelo-Branco R."/>
            <person name="Eusebio N."/>
            <person name="Adriana R."/>
            <person name="Vieira A."/>
            <person name="Brugerolle De Fraissinette N."/>
            <person name="Rezende De Castro R."/>
            <person name="Schneider M.P."/>
            <person name="Vasconcelos V."/>
            <person name="Leao P.N."/>
        </authorList>
    </citation>
    <scope>NUCLEOTIDE SEQUENCE</scope>
    <source>
        <strain evidence="7">LEGE 11479</strain>
    </source>
</reference>
<dbReference type="Proteomes" id="UP000615026">
    <property type="component" value="Unassembled WGS sequence"/>
</dbReference>
<organism evidence="7 8">
    <name type="scientific">Leptolyngbya cf. ectocarpi LEGE 11479</name>
    <dbReference type="NCBI Taxonomy" id="1828722"/>
    <lineage>
        <taxon>Bacteria</taxon>
        <taxon>Bacillati</taxon>
        <taxon>Cyanobacteriota</taxon>
        <taxon>Cyanophyceae</taxon>
        <taxon>Leptolyngbyales</taxon>
        <taxon>Leptolyngbyaceae</taxon>
        <taxon>Leptolyngbya group</taxon>
        <taxon>Leptolyngbya</taxon>
    </lineage>
</organism>
<dbReference type="EC" id="4.2.2.-" evidence="3"/>
<evidence type="ECO:0000313" key="8">
    <source>
        <dbReference type="Proteomes" id="UP000615026"/>
    </source>
</evidence>
<evidence type="ECO:0000313" key="7">
    <source>
        <dbReference type="EMBL" id="MBE9065692.1"/>
    </source>
</evidence>
<feature type="region of interest" description="Disordered" evidence="5">
    <location>
        <begin position="1"/>
        <end position="21"/>
    </location>
</feature>
<evidence type="ECO:0000256" key="2">
    <source>
        <dbReference type="ARBA" id="ARBA00023316"/>
    </source>
</evidence>
<dbReference type="NCBIfam" id="TIGR00413">
    <property type="entry name" value="rlpA"/>
    <property type="match status" value="1"/>
</dbReference>
<dbReference type="PANTHER" id="PTHR34183:SF1">
    <property type="entry name" value="ENDOLYTIC PEPTIDOGLYCAN TRANSGLYCOSYLASE RLPA"/>
    <property type="match status" value="1"/>
</dbReference>
<comment type="function">
    <text evidence="3">Lytic transglycosylase with a strong preference for naked glycan strands that lack stem peptides.</text>
</comment>
<feature type="compositionally biased region" description="Low complexity" evidence="5">
    <location>
        <begin position="1"/>
        <end position="12"/>
    </location>
</feature>
<dbReference type="SUPFAM" id="SSF50685">
    <property type="entry name" value="Barwin-like endoglucanases"/>
    <property type="match status" value="1"/>
</dbReference>
<dbReference type="PANTHER" id="PTHR34183">
    <property type="entry name" value="ENDOLYTIC PEPTIDOGLYCAN TRANSGLYCOSYLASE RLPA"/>
    <property type="match status" value="1"/>
</dbReference>
<dbReference type="EMBL" id="JADEXP010000015">
    <property type="protein sequence ID" value="MBE9065692.1"/>
    <property type="molecule type" value="Genomic_DNA"/>
</dbReference>
<evidence type="ECO:0000256" key="5">
    <source>
        <dbReference type="SAM" id="MobiDB-lite"/>
    </source>
</evidence>
<sequence>MAVSSQSVSVMSNTKRQPVPSTDSAALKALLPGSFQLLEPLNLAAVAVSLETLFTLSLEPATDSSPPVSTLSVGAIPAVEVPKPSTNSPGQDARVANPREPVTATLQKVSPIPGRDNLSRCVEVEKPQDTARLDTLFQVLLRGTVIGDIRGTHGPEYVVQALQEMLVDEPFNPHDIAPVLGENNQPAIRLSQDILVSLVNEGSTQLAMNSESEWAAITWSDQLRQAMGVVPLDAGEIEIMLKGLHPSEQQLNGLASWYGPYFHGRLTANGEIFDQNTLTAAHKSLPFNTLLQVRNLKNDQTVVVRVNDRGPYVGKRSLDLSKAAAHCLGSEQTGVIPYEAVILEQPVTAALSVN</sequence>
<dbReference type="GO" id="GO:0071555">
    <property type="term" value="P:cell wall organization"/>
    <property type="evidence" value="ECO:0007669"/>
    <property type="project" value="UniProtKB-KW"/>
</dbReference>
<dbReference type="InterPro" id="IPR009009">
    <property type="entry name" value="RlpA-like_DPBB"/>
</dbReference>
<proteinExistence type="inferred from homology"/>
<dbReference type="InterPro" id="IPR012997">
    <property type="entry name" value="RplA"/>
</dbReference>
<comment type="similarity">
    <text evidence="3 4">Belongs to the RlpA family.</text>
</comment>
<evidence type="ECO:0000256" key="3">
    <source>
        <dbReference type="HAMAP-Rule" id="MF_02071"/>
    </source>
</evidence>
<dbReference type="InterPro" id="IPR036908">
    <property type="entry name" value="RlpA-like_sf"/>
</dbReference>